<accession>T1JTS1</accession>
<evidence type="ECO:0000313" key="8">
    <source>
        <dbReference type="Proteomes" id="UP000015104"/>
    </source>
</evidence>
<reference evidence="8" key="1">
    <citation type="submission" date="2011-08" db="EMBL/GenBank/DDBJ databases">
        <authorList>
            <person name="Rombauts S."/>
        </authorList>
    </citation>
    <scope>NUCLEOTIDE SEQUENCE</scope>
    <source>
        <strain evidence="8">London</strain>
    </source>
</reference>
<dbReference type="Pfam" id="PF01940">
    <property type="entry name" value="DUF92"/>
    <property type="match status" value="1"/>
</dbReference>
<dbReference type="AlphaFoldDB" id="T1JTS1"/>
<comment type="subcellular location">
    <subcellularLocation>
        <location evidence="1">Membrane</location>
        <topology evidence="1">Multi-pass membrane protein</topology>
    </subcellularLocation>
</comment>
<dbReference type="SUPFAM" id="SSF46934">
    <property type="entry name" value="UBA-like"/>
    <property type="match status" value="1"/>
</dbReference>
<evidence type="ECO:0000256" key="5">
    <source>
        <dbReference type="ARBA" id="ARBA00022989"/>
    </source>
</evidence>
<dbReference type="InterPro" id="IPR002794">
    <property type="entry name" value="DUF92_TMEM19"/>
</dbReference>
<keyword evidence="4" id="KW-0812">Transmembrane</keyword>
<evidence type="ECO:0000256" key="2">
    <source>
        <dbReference type="ARBA" id="ARBA00009012"/>
    </source>
</evidence>
<dbReference type="EnsemblMetazoa" id="tetur01g15190.1">
    <property type="protein sequence ID" value="tetur01g15190.1"/>
    <property type="gene ID" value="tetur01g15190"/>
</dbReference>
<protein>
    <recommendedName>
        <fullName evidence="3">Transmembrane protein 19</fullName>
    </recommendedName>
</protein>
<dbReference type="Proteomes" id="UP000015104">
    <property type="component" value="Unassembled WGS sequence"/>
</dbReference>
<keyword evidence="5" id="KW-1133">Transmembrane helix</keyword>
<comment type="similarity">
    <text evidence="2">Belongs to the TMEM19 family.</text>
</comment>
<sequence length="163" mass="18474">MRDYIVIKLKEMGFDEDKIERACNSTTCESLDQVMEWIIVESEKSLNSVNESNCSRRFESWHPDLPKRRALDVLKRKCLRHGLCVAQVPLSKTGLVGSIVDSILGATLQFSGFNRETGKMVEAPGENVEWISGIRFLDNHSINLFSSLILALLTPKISQLFWS</sequence>
<dbReference type="HOGENOM" id="CLU_2349391_0_0_1"/>
<evidence type="ECO:0000313" key="7">
    <source>
        <dbReference type="EnsemblMetazoa" id="tetur01g15190.1"/>
    </source>
</evidence>
<evidence type="ECO:0000256" key="1">
    <source>
        <dbReference type="ARBA" id="ARBA00004141"/>
    </source>
</evidence>
<dbReference type="GO" id="GO:0016020">
    <property type="term" value="C:membrane"/>
    <property type="evidence" value="ECO:0007669"/>
    <property type="project" value="UniProtKB-SubCell"/>
</dbReference>
<evidence type="ECO:0000256" key="4">
    <source>
        <dbReference type="ARBA" id="ARBA00022692"/>
    </source>
</evidence>
<dbReference type="PANTHER" id="PTHR13353:SF5">
    <property type="entry name" value="TRANSMEMBRANE PROTEIN 19"/>
    <property type="match status" value="1"/>
</dbReference>
<keyword evidence="6" id="KW-0472">Membrane</keyword>
<evidence type="ECO:0000256" key="3">
    <source>
        <dbReference type="ARBA" id="ARBA00014258"/>
    </source>
</evidence>
<reference evidence="7" key="2">
    <citation type="submission" date="2015-06" db="UniProtKB">
        <authorList>
            <consortium name="EnsemblMetazoa"/>
        </authorList>
    </citation>
    <scope>IDENTIFICATION</scope>
</reference>
<organism evidence="7 8">
    <name type="scientific">Tetranychus urticae</name>
    <name type="common">Two-spotted spider mite</name>
    <dbReference type="NCBI Taxonomy" id="32264"/>
    <lineage>
        <taxon>Eukaryota</taxon>
        <taxon>Metazoa</taxon>
        <taxon>Ecdysozoa</taxon>
        <taxon>Arthropoda</taxon>
        <taxon>Chelicerata</taxon>
        <taxon>Arachnida</taxon>
        <taxon>Acari</taxon>
        <taxon>Acariformes</taxon>
        <taxon>Trombidiformes</taxon>
        <taxon>Prostigmata</taxon>
        <taxon>Eleutherengona</taxon>
        <taxon>Raphignathae</taxon>
        <taxon>Tetranychoidea</taxon>
        <taxon>Tetranychidae</taxon>
        <taxon>Tetranychus</taxon>
    </lineage>
</organism>
<dbReference type="Gene3D" id="1.10.8.10">
    <property type="entry name" value="DNA helicase RuvA subunit, C-terminal domain"/>
    <property type="match status" value="1"/>
</dbReference>
<dbReference type="EMBL" id="CAEY01000484">
    <property type="status" value="NOT_ANNOTATED_CDS"/>
    <property type="molecule type" value="Genomic_DNA"/>
</dbReference>
<evidence type="ECO:0000256" key="6">
    <source>
        <dbReference type="ARBA" id="ARBA00023136"/>
    </source>
</evidence>
<keyword evidence="8" id="KW-1185">Reference proteome</keyword>
<name>T1JTS1_TETUR</name>
<dbReference type="InterPro" id="IPR009060">
    <property type="entry name" value="UBA-like_sf"/>
</dbReference>
<proteinExistence type="inferred from homology"/>
<dbReference type="PANTHER" id="PTHR13353">
    <property type="entry name" value="TRANSMEMBRANE PROTEIN 19"/>
    <property type="match status" value="1"/>
</dbReference>